<dbReference type="Proteomes" id="UP001271890">
    <property type="component" value="Unassembled WGS sequence"/>
</dbReference>
<organism evidence="3 4">
    <name type="scientific">Xenorhabdus santafensis</name>
    <dbReference type="NCBI Taxonomy" id="2582833"/>
    <lineage>
        <taxon>Bacteria</taxon>
        <taxon>Pseudomonadati</taxon>
        <taxon>Pseudomonadota</taxon>
        <taxon>Gammaproteobacteria</taxon>
        <taxon>Enterobacterales</taxon>
        <taxon>Morganellaceae</taxon>
        <taxon>Xenorhabdus</taxon>
    </lineage>
</organism>
<gene>
    <name evidence="3" type="primary">atzF</name>
    <name evidence="3" type="ORF">FE392_06630</name>
</gene>
<dbReference type="Gene3D" id="1.20.58.1700">
    <property type="match status" value="1"/>
</dbReference>
<evidence type="ECO:0000259" key="1">
    <source>
        <dbReference type="Pfam" id="PF01425"/>
    </source>
</evidence>
<dbReference type="InterPro" id="IPR014085">
    <property type="entry name" value="Allophanate_hydrolase"/>
</dbReference>
<dbReference type="Pfam" id="PF01425">
    <property type="entry name" value="Amidase"/>
    <property type="match status" value="1"/>
</dbReference>
<accession>A0ABU4S888</accession>
<evidence type="ECO:0000259" key="2">
    <source>
        <dbReference type="Pfam" id="PF21986"/>
    </source>
</evidence>
<feature type="domain" description="Allophanate hydrolase C-terminal" evidence="2">
    <location>
        <begin position="471"/>
        <end position="592"/>
    </location>
</feature>
<dbReference type="GO" id="GO:0004039">
    <property type="term" value="F:allophanate hydrolase activity"/>
    <property type="evidence" value="ECO:0007669"/>
    <property type="project" value="UniProtKB-EC"/>
</dbReference>
<keyword evidence="3" id="KW-0378">Hydrolase</keyword>
<evidence type="ECO:0000313" key="4">
    <source>
        <dbReference type="Proteomes" id="UP001271890"/>
    </source>
</evidence>
<dbReference type="InterPro" id="IPR023631">
    <property type="entry name" value="Amidase_dom"/>
</dbReference>
<dbReference type="SUPFAM" id="SSF75304">
    <property type="entry name" value="Amidase signature (AS) enzymes"/>
    <property type="match status" value="1"/>
</dbReference>
<dbReference type="InterPro" id="IPR053844">
    <property type="entry name" value="AH_C"/>
</dbReference>
<dbReference type="Gene3D" id="3.10.490.10">
    <property type="entry name" value="Gamma-glutamyl cyclotransferase-like"/>
    <property type="match status" value="1"/>
</dbReference>
<name>A0ABU4S888_9GAMM</name>
<dbReference type="EC" id="3.5.1.54" evidence="3"/>
<dbReference type="PANTHER" id="PTHR11895:SF169">
    <property type="entry name" value="GLUTAMYL-TRNA(GLN) AMIDOTRANSFERASE"/>
    <property type="match status" value="1"/>
</dbReference>
<keyword evidence="4" id="KW-1185">Reference proteome</keyword>
<dbReference type="Pfam" id="PF21986">
    <property type="entry name" value="AH_C"/>
    <property type="match status" value="1"/>
</dbReference>
<reference evidence="4" key="1">
    <citation type="journal article" date="2024" name="Toxins">
        <title>Genome Sequence Analysis of Native Xenorhabdus Strains Isolated from Entomopathogenic Nematodes in Argentina.</title>
        <authorList>
            <person name="Palma L."/>
            <person name="Frizzo L."/>
            <person name="Kaiser S."/>
            <person name="Berry C."/>
            <person name="Caballero P."/>
            <person name="Bode H.B."/>
            <person name="Del Valle E.E."/>
        </authorList>
    </citation>
    <scope>NUCLEOTIDE SEQUENCE [LARGE SCALE GENOMIC DNA]</scope>
    <source>
        <strain evidence="4">12</strain>
    </source>
</reference>
<dbReference type="EMBL" id="VCDN01000021">
    <property type="protein sequence ID" value="MDX7987007.1"/>
    <property type="molecule type" value="Genomic_DNA"/>
</dbReference>
<comment type="caution">
    <text evidence="3">The sequence shown here is derived from an EMBL/GenBank/DDBJ whole genome shotgun (WGS) entry which is preliminary data.</text>
</comment>
<dbReference type="InterPro" id="IPR036928">
    <property type="entry name" value="AS_sf"/>
</dbReference>
<dbReference type="RefSeq" id="WP_319929445.1">
    <property type="nucleotide sequence ID" value="NZ_VCDN01000021.1"/>
</dbReference>
<dbReference type="InterPro" id="IPR000120">
    <property type="entry name" value="Amidase"/>
</dbReference>
<protein>
    <submittedName>
        <fullName evidence="3">Allophanate hydrolase</fullName>
        <ecNumber evidence="3">3.5.1.54</ecNumber>
    </submittedName>
</protein>
<evidence type="ECO:0000313" key="3">
    <source>
        <dbReference type="EMBL" id="MDX7987007.1"/>
    </source>
</evidence>
<dbReference type="NCBIfam" id="TIGR02713">
    <property type="entry name" value="allophanate_hyd"/>
    <property type="match status" value="1"/>
</dbReference>
<dbReference type="NCBIfam" id="NF006043">
    <property type="entry name" value="PRK08186.1"/>
    <property type="match status" value="1"/>
</dbReference>
<sequence length="600" mass="65152">MTSIIGYTLKFWQNRGRKDTTAILTLLQQQLNDFLPDDNAWIYLATPEQLQAQIDKVLAGYQHNPDAYPLLGVPFAVKDNIDVAGWPTTAACPAFEYIADEDATAVARLKAAGAIVVGKTNMDQFATGLVGTRSPFGAVKNSFNADYISGGSSSGSASVVARGLVPFALGTDTAGSGRIPAGFNNIVGLKPTKGWLSRKGVVPACLLNDTVSVFALTVEDALKIAEIAGGFDENDAYSRINPATAPITLPEHPSFAIPENPEFYNDSLAEAAWLNALDELRELGVTLKPIDFSIFNQLAEQLYQGAWVAERTAIVGKLLDYPEKMDPTVHKIIANGKNYSAVDAFKAEYLRAELARKIQQTLAKFDALVVPTAPTIRTIEEIKQEPIRYNTELGIYTNFTNLADLSALALPAPFRTDGLPAGITLLAPAWHDRALASFGLRWKQHLALPLGATGKIVYGREAAFPDSKQHIRLAVVGAHLKGMPLNYQLIDRKAVFVEITQTAHCYRLYALAGTHPLKPGLVRDNTGASICVELWDIPLSRFGEFVAEIPPPLGIGSMELEDGRWVKGFICEPAALKNAIDITEFGGWRNWLISQGAAYV</sequence>
<dbReference type="PANTHER" id="PTHR11895">
    <property type="entry name" value="TRANSAMIDASE"/>
    <property type="match status" value="1"/>
</dbReference>
<feature type="domain" description="Amidase" evidence="1">
    <location>
        <begin position="25"/>
        <end position="435"/>
    </location>
</feature>
<proteinExistence type="predicted"/>
<dbReference type="Gene3D" id="3.90.1300.10">
    <property type="entry name" value="Amidase signature (AS) domain"/>
    <property type="match status" value="1"/>
</dbReference>